<evidence type="ECO:0000313" key="2">
    <source>
        <dbReference type="EMBL" id="EMI55276.1"/>
    </source>
</evidence>
<dbReference type="Proteomes" id="UP000011885">
    <property type="component" value="Unassembled WGS sequence"/>
</dbReference>
<proteinExistence type="predicted"/>
<keyword evidence="3" id="KW-1185">Reference proteome</keyword>
<evidence type="ECO:0000313" key="3">
    <source>
        <dbReference type="Proteomes" id="UP000011885"/>
    </source>
</evidence>
<feature type="compositionally biased region" description="Polar residues" evidence="1">
    <location>
        <begin position="39"/>
        <end position="48"/>
    </location>
</feature>
<accession>M5UBQ3</accession>
<gene>
    <name evidence="2" type="ORF">RSSM_03310</name>
</gene>
<feature type="region of interest" description="Disordered" evidence="1">
    <location>
        <begin position="29"/>
        <end position="48"/>
    </location>
</feature>
<sequence>MLFFLCFGIVGCGNTNGVVATEEEMKAYTEENGDLSLDPTAQTEIAEE</sequence>
<name>M5UBQ3_9BACT</name>
<organism evidence="2 3">
    <name type="scientific">Rhodopirellula sallentina SM41</name>
    <dbReference type="NCBI Taxonomy" id="1263870"/>
    <lineage>
        <taxon>Bacteria</taxon>
        <taxon>Pseudomonadati</taxon>
        <taxon>Planctomycetota</taxon>
        <taxon>Planctomycetia</taxon>
        <taxon>Pirellulales</taxon>
        <taxon>Pirellulaceae</taxon>
        <taxon>Rhodopirellula</taxon>
    </lineage>
</organism>
<dbReference type="AlphaFoldDB" id="M5UBQ3"/>
<evidence type="ECO:0000256" key="1">
    <source>
        <dbReference type="SAM" id="MobiDB-lite"/>
    </source>
</evidence>
<dbReference type="EMBL" id="ANOH01000223">
    <property type="protein sequence ID" value="EMI55276.1"/>
    <property type="molecule type" value="Genomic_DNA"/>
</dbReference>
<reference evidence="2 3" key="1">
    <citation type="journal article" date="2013" name="Mar. Genomics">
        <title>Expression of sulfatases in Rhodopirellula baltica and the diversity of sulfatases in the genus Rhodopirellula.</title>
        <authorList>
            <person name="Wegner C.E."/>
            <person name="Richter-Heitmann T."/>
            <person name="Klindworth A."/>
            <person name="Klockow C."/>
            <person name="Richter M."/>
            <person name="Achstetter T."/>
            <person name="Glockner F.O."/>
            <person name="Harder J."/>
        </authorList>
    </citation>
    <scope>NUCLEOTIDE SEQUENCE [LARGE SCALE GENOMIC DNA]</scope>
    <source>
        <strain evidence="2 3">SM41</strain>
    </source>
</reference>
<comment type="caution">
    <text evidence="2">The sequence shown here is derived from an EMBL/GenBank/DDBJ whole genome shotgun (WGS) entry which is preliminary data.</text>
</comment>
<protein>
    <submittedName>
        <fullName evidence="2">Uncharacterized protein</fullName>
    </submittedName>
</protein>
<dbReference type="PATRIC" id="fig|1263870.3.peg.3516"/>